<dbReference type="SUPFAM" id="SSF56219">
    <property type="entry name" value="DNase I-like"/>
    <property type="match status" value="1"/>
</dbReference>
<dbReference type="InterPro" id="IPR036691">
    <property type="entry name" value="Endo/exonu/phosph_ase_sf"/>
</dbReference>
<dbReference type="Pfam" id="PF03372">
    <property type="entry name" value="Exo_endo_phos"/>
    <property type="match status" value="1"/>
</dbReference>
<dbReference type="InterPro" id="IPR000477">
    <property type="entry name" value="RT_dom"/>
</dbReference>
<dbReference type="SUPFAM" id="SSF56672">
    <property type="entry name" value="DNA/RNA polymerases"/>
    <property type="match status" value="1"/>
</dbReference>
<dbReference type="EMBL" id="BR000987">
    <property type="protein sequence ID" value="FAA01125.1"/>
    <property type="molecule type" value="Genomic_DNA"/>
</dbReference>
<sequence>MRPSLFPESPMALAFQPSLAETLGKDATIIMLQETHFRSSEEKRAEFLLSHVYHSLWSSFDRLPLAPGEPNHPRHGVALLARKGSDDCPIVSNLTLKHAIPGRLIVASASIHGITTLLVNVYAPASGDASLRIRFLEEVETIITTHLHPIVDGEAQPALPMIVGGDFNLCLSNQRNYLSSSTHPPPLDLAQRFFANLTSRLNLSESWTECHGNKHLYTWSPTGNSPGSSRRIDYIFTNDAFPFTPVSFEAKETRSDHRALIAAFHHVDHQHRPPPPFRLNSRLLTDKRLLDFVHTCIDQLNESIRLSKDHAPLAWDIFKSRVVRYASSLGAYVAKCNRIDEEACHHLITHVECLMQDPLLTADQLKRLQDARSGAVAELQEIARTKAEGARLRSHHLSCALTERCTKVFFSLERECIKAQTIAKLTVNGEDFTTPNDIASVLHDFYSKLYDSEPIDEAALSEVLAQANPARKLSRAEQKSLGADLNPYEIAVAIENTAPDKSPGPDGLTGAFYRTFQARLCYALSHVANAAYRNKRLPDSMLEGYLKVMYKKGARSDPGNYRPITCLNVDSKIISRALMARFALIAPEIVNLNQNGFVPGRTIDANIHLMRDLLDLCRVCNIPGVAVLLDSEKAFDRVDHQFLFQALRKYGVGESFISWMELLNTGCQSRVVYNCTISLPFPIKRSVRQGSVEAPFLYAIYAGVISDYVIHKLRDKMLSLALRSGPQIVEPSLFADDTSIFLSDPNHIHALFEVYATVGRATNLKINEAKTSVLRLGPLRDADPPDGLAHLQWVPPDGTTRVLGVQLGYGDLAKANFEPLQAKVARALGRWSRHSLSIAGRVLIANAIGLSRVWYHCRFIHMPNKYSKALSDTVNKYLWKGRFSPVAREVVTAPPKTIMFGLGLIDLPTNIAATAAQALINFLSPVPSFWKLVVNHLAEVADRPARLSDYPVAEYTAMQRLVAKFPFRLSLSVFWHHAFRAWRRLLPFSEPPRSKNELLATPLWRNPMLDKIDFKMLRKHGISYLHHLHSGKKWQSARDLREFCDSRLPQVEARLQVIRSKVSLIDPSKLRIAPVRFRENDWVVDSWGFLRRILETPAADALSVRVKPYVFRLHGQVVVPKHILSARLPLAELTPAVVSDWTSPSAKPHTKKSDLLMQLAEAYPPPKRPEVEGFFFGSLMRLDVDPSRLQLRGAPENMYRSLCIDKDLDDLRRTANRSRRTMLESRHPSEIENARYWLALYPKHIEECKKRVHIVRCTSSDASLRNLRHMLTPAPVKPTALVEWEQILGPVHWSKLRRNMMTNLVPRNRAGLIWRIAHNTEYLGEIRLLSRRDKLTNEQLREESHSGAFACVHCFRLHGTRAPLENWLHMIVHCPLAVAVWREAETLFSHAQGPWFPRQRSQWLFGPIKNKRYHALMKDEALACLTIVMHTARWTLWTLRCTAKFDNTVFTPADAVLRFRYLITLAARLEHSTKPLPNPWRTDDDGDDFGAAPLHTDEQEHPPFESRWGKAFEIRYNERLSTQLFALAYT</sequence>
<proteinExistence type="predicted"/>
<name>W4P2E8_9EUKA</name>
<dbReference type="Gene3D" id="3.60.10.10">
    <property type="entry name" value="Endonuclease/exonuclease/phosphatase"/>
    <property type="match status" value="1"/>
</dbReference>
<reference evidence="2" key="1">
    <citation type="journal article" date="2013" name="Nat. Commun.">
        <title>The Capsaspora genome reveals a complex unicellular prehistory of animals.</title>
        <authorList>
            <person name="Suga H."/>
            <person name="Chen Z."/>
            <person name="de Mendoza A."/>
            <person name="Sebe-Pedros A."/>
            <person name="Brown M.W."/>
            <person name="Kramer E."/>
            <person name="Carr M."/>
            <person name="Kerner P."/>
            <person name="Vervoort M."/>
            <person name="Sanchez-Pons N."/>
            <person name="Torruella G."/>
            <person name="Derelle R."/>
            <person name="Manning G."/>
            <person name="Lang B.F."/>
            <person name="Russ C."/>
            <person name="Haas B.J."/>
            <person name="Roger A.J."/>
            <person name="Nusbaum C."/>
            <person name="Ruiz-Trillo I."/>
        </authorList>
    </citation>
    <scope>NUCLEOTIDE SEQUENCE</scope>
    <source>
        <strain evidence="2">ATCC 30864</strain>
    </source>
</reference>
<dbReference type="CDD" id="cd01650">
    <property type="entry name" value="RT_nLTR_like"/>
    <property type="match status" value="1"/>
</dbReference>
<accession>W4P2E8</accession>
<dbReference type="PANTHER" id="PTHR19446">
    <property type="entry name" value="REVERSE TRANSCRIPTASES"/>
    <property type="match status" value="1"/>
</dbReference>
<dbReference type="InterPro" id="IPR043502">
    <property type="entry name" value="DNA/RNA_pol_sf"/>
</dbReference>
<dbReference type="PROSITE" id="PS50878">
    <property type="entry name" value="RT_POL"/>
    <property type="match status" value="1"/>
</dbReference>
<dbReference type="CDD" id="cd09076">
    <property type="entry name" value="L1-EN"/>
    <property type="match status" value="1"/>
</dbReference>
<organism evidence="2">
    <name type="scientific">Capsaspora owczarzaki</name>
    <dbReference type="NCBI Taxonomy" id="192875"/>
    <lineage>
        <taxon>Eukaryota</taxon>
        <taxon>Filasterea</taxon>
        <taxon>Capsaspora</taxon>
    </lineage>
</organism>
<dbReference type="Pfam" id="PF00078">
    <property type="entry name" value="RVT_1"/>
    <property type="match status" value="1"/>
</dbReference>
<evidence type="ECO:0000259" key="1">
    <source>
        <dbReference type="PROSITE" id="PS50878"/>
    </source>
</evidence>
<feature type="domain" description="Reverse transcriptase" evidence="1">
    <location>
        <begin position="530"/>
        <end position="807"/>
    </location>
</feature>
<protein>
    <submittedName>
        <fullName evidence="2">Pol</fullName>
    </submittedName>
</protein>
<evidence type="ECO:0000313" key="2">
    <source>
        <dbReference type="EMBL" id="FAA01125.1"/>
    </source>
</evidence>
<dbReference type="InterPro" id="IPR005135">
    <property type="entry name" value="Endo/exonuclease/phosphatase"/>
</dbReference>
<gene>
    <name evidence="2" type="primary">pol</name>
</gene>
<dbReference type="GO" id="GO:0003824">
    <property type="term" value="F:catalytic activity"/>
    <property type="evidence" value="ECO:0007669"/>
    <property type="project" value="InterPro"/>
</dbReference>